<dbReference type="Proteomes" id="UP000061432">
    <property type="component" value="Chromosome"/>
</dbReference>
<dbReference type="KEGG" id="maqu:Maq22A_c13515"/>
<organism evidence="1 2">
    <name type="scientific">Methylobacterium aquaticum</name>
    <dbReference type="NCBI Taxonomy" id="270351"/>
    <lineage>
        <taxon>Bacteria</taxon>
        <taxon>Pseudomonadati</taxon>
        <taxon>Pseudomonadota</taxon>
        <taxon>Alphaproteobacteria</taxon>
        <taxon>Hyphomicrobiales</taxon>
        <taxon>Methylobacteriaceae</taxon>
        <taxon>Methylobacterium</taxon>
    </lineage>
</organism>
<dbReference type="RefSeq" id="WP_060847160.1">
    <property type="nucleotide sequence ID" value="NZ_AP014704.1"/>
</dbReference>
<evidence type="ECO:0000313" key="2">
    <source>
        <dbReference type="Proteomes" id="UP000061432"/>
    </source>
</evidence>
<name>A0A0C6FFX5_9HYPH</name>
<evidence type="ECO:0000313" key="1">
    <source>
        <dbReference type="EMBL" id="BAQ45917.1"/>
    </source>
</evidence>
<reference evidence="2" key="2">
    <citation type="submission" date="2015-01" db="EMBL/GenBank/DDBJ databases">
        <title>Complete genome sequence of Methylobacterium aquaticum strain 22A.</title>
        <authorList>
            <person name="Tani A."/>
            <person name="Ogura Y."/>
            <person name="Hayashi T."/>
        </authorList>
    </citation>
    <scope>NUCLEOTIDE SEQUENCE [LARGE SCALE GENOMIC DNA]</scope>
    <source>
        <strain evidence="2">MA-22A</strain>
    </source>
</reference>
<reference evidence="1 2" key="1">
    <citation type="journal article" date="2015" name="Genome Announc.">
        <title>Complete Genome Sequence of Methylobacterium aquaticum Strain 22A, Isolated from Racomitrium japonicum Moss.</title>
        <authorList>
            <person name="Tani A."/>
            <person name="Ogura Y."/>
            <person name="Hayashi T."/>
            <person name="Kimbara K."/>
        </authorList>
    </citation>
    <scope>NUCLEOTIDE SEQUENCE [LARGE SCALE GENOMIC DNA]</scope>
    <source>
        <strain evidence="1 2">MA-22A</strain>
    </source>
</reference>
<dbReference type="AlphaFoldDB" id="A0A0C6FFX5"/>
<protein>
    <submittedName>
        <fullName evidence="1">Uncharacterized protein</fullName>
    </submittedName>
</protein>
<proteinExistence type="predicted"/>
<dbReference type="OrthoDB" id="8004506at2"/>
<dbReference type="EMBL" id="AP014704">
    <property type="protein sequence ID" value="BAQ45917.1"/>
    <property type="molecule type" value="Genomic_DNA"/>
</dbReference>
<gene>
    <name evidence="1" type="ORF">Maq22A_c13515</name>
</gene>
<sequence length="146" mass="15433">MISAILDHPVTRLIVVPLLTASYVATSHADEPTFPQRGDIWHYGVQAPGGRGVTRYATVEATPAGSSWTVTVTCGTHETRTGRILSRHVGKGTSERGRGPGLGGTYVVEGVRENFILTLRGAELDLPSQFTDARCASGVGQLSTGD</sequence>
<dbReference type="PATRIC" id="fig|270351.10.peg.2605"/>
<accession>A0A0C6FFX5</accession>